<evidence type="ECO:0000313" key="3">
    <source>
        <dbReference type="Proteomes" id="UP001525379"/>
    </source>
</evidence>
<sequence>MTSVHSHGAITEHAIQTHESLARLGQLEREQRTLAARQSRVLAEAYLAVIAATTTAPPKHRELAVRSLAAECGFVVDRSCRTMTARMERAASLLESFPATQHCWESGDIDGVRAELIERHGKAIEQPEFRQQYERAALEAAVECTPGELERIVRRLAEQARKHRLDERFEEAQALRTVSVDPLKDGLAALSIVMPEWQAHAIFERVTEIAKDNLRAETQEQTASASDLSRGGATRTLDQARADVVAELLLQSDPTANVLRPDGGALRYDARVSMTVPVLTVLGHSREAAVLSGVGPIPLAHAKQLAAKQPSFERILTDPISSQPLAVDRYRPSEAMRRMLAVRDESCRFPGCSRRAERCDLDHTHDAAKGGQTTVRNLAHLCRWHHTLKHWRGWQVSQDSAGVLHWISPNGITRATRPPSAHARIQATDATEACPSADPRSQCGGTANQAAGAVNQVRGSANARTRPMRHSSRPSPGSRVPQFSPKRDNEAAPVFGRRASPWDLTPPPF</sequence>
<evidence type="ECO:0000313" key="2">
    <source>
        <dbReference type="EMBL" id="MCT2041793.1"/>
    </source>
</evidence>
<keyword evidence="2" id="KW-0378">Hydrolase</keyword>
<keyword evidence="2" id="KW-0540">Nuclease</keyword>
<gene>
    <name evidence="2" type="ORF">M3D15_00320</name>
</gene>
<evidence type="ECO:0000256" key="1">
    <source>
        <dbReference type="SAM" id="MobiDB-lite"/>
    </source>
</evidence>
<dbReference type="EMBL" id="JALXSQ010000001">
    <property type="protein sequence ID" value="MCT2041793.1"/>
    <property type="molecule type" value="Genomic_DNA"/>
</dbReference>
<dbReference type="GO" id="GO:0004519">
    <property type="term" value="F:endonuclease activity"/>
    <property type="evidence" value="ECO:0007669"/>
    <property type="project" value="UniProtKB-KW"/>
</dbReference>
<name>A0ABT2HTZ9_9MICO</name>
<keyword evidence="3" id="KW-1185">Reference proteome</keyword>
<accession>A0ABT2HTZ9</accession>
<protein>
    <submittedName>
        <fullName evidence="2">HNH endonuclease</fullName>
    </submittedName>
</protein>
<organism evidence="2 3">
    <name type="scientific">Pseudoclavibacter albus</name>
    <dbReference type="NCBI Taxonomy" id="272241"/>
    <lineage>
        <taxon>Bacteria</taxon>
        <taxon>Bacillati</taxon>
        <taxon>Actinomycetota</taxon>
        <taxon>Actinomycetes</taxon>
        <taxon>Micrococcales</taxon>
        <taxon>Microbacteriaceae</taxon>
        <taxon>Pseudoclavibacter</taxon>
    </lineage>
</organism>
<reference evidence="2 3" key="1">
    <citation type="submission" date="2022-04" db="EMBL/GenBank/DDBJ databases">
        <title>Human microbiome associated bacterial genomes.</title>
        <authorList>
            <person name="Sandstrom S."/>
            <person name="Salamzade R."/>
            <person name="Kalan L.R."/>
        </authorList>
    </citation>
    <scope>NUCLEOTIDE SEQUENCE [LARGE SCALE GENOMIC DNA]</scope>
    <source>
        <strain evidence="3">p3-SID1799</strain>
    </source>
</reference>
<feature type="region of interest" description="Disordered" evidence="1">
    <location>
        <begin position="412"/>
        <end position="509"/>
    </location>
</feature>
<dbReference type="RefSeq" id="WP_260103572.1">
    <property type="nucleotide sequence ID" value="NZ_JALXSQ010000001.1"/>
</dbReference>
<dbReference type="Proteomes" id="UP001525379">
    <property type="component" value="Unassembled WGS sequence"/>
</dbReference>
<dbReference type="Gene3D" id="1.10.30.50">
    <property type="match status" value="1"/>
</dbReference>
<dbReference type="InterPro" id="IPR003615">
    <property type="entry name" value="HNH_nuc"/>
</dbReference>
<keyword evidence="2" id="KW-0255">Endonuclease</keyword>
<dbReference type="CDD" id="cd00085">
    <property type="entry name" value="HNHc"/>
    <property type="match status" value="1"/>
</dbReference>
<comment type="caution">
    <text evidence="2">The sequence shown here is derived from an EMBL/GenBank/DDBJ whole genome shotgun (WGS) entry which is preliminary data.</text>
</comment>
<proteinExistence type="predicted"/>